<comment type="caution">
    <text evidence="1">The sequence shown here is derived from an EMBL/GenBank/DDBJ whole genome shotgun (WGS) entry which is preliminary data.</text>
</comment>
<dbReference type="PROSITE" id="PS51318">
    <property type="entry name" value="TAT"/>
    <property type="match status" value="1"/>
</dbReference>
<dbReference type="InterPro" id="IPR006311">
    <property type="entry name" value="TAT_signal"/>
</dbReference>
<keyword evidence="2" id="KW-1185">Reference proteome</keyword>
<dbReference type="GeneID" id="303304243"/>
<dbReference type="EMBL" id="BMKX01000003">
    <property type="protein sequence ID" value="GGJ60223.1"/>
    <property type="molecule type" value="Genomic_DNA"/>
</dbReference>
<sequence length="371" mass="40094">MPKSTVRSVTRRRFLTLASASVTLGATNACAVRRVVPSERAVSFGFENIVTDTPRWEHYAQQLRQVNATGLSLSVGRTDWTAFNWEARPQASADGVASSGRDYVAEAIHALRPELTGNSEITLTIDTLCPANIAADPSIAGVNPQGEASYDFPSVSSLESGIAGDLLVQLAGEICARYKPNRISLTELMFDDFTFGTPDLRSFSKHSGKKDWPRASTGEIDTAHPSLGICRSAALANLLSRIRTAAQARGVLLDMDVRASWANPDGDRAASGHAYETLLSAADRLIIWNYFSINVSTPDYGGRLARSLQQRFPGRFVMSTGLWAQNSALAPEQLASALQTISEAGPVAVSVTPVSLMTQEHWDVLARAWKL</sequence>
<dbReference type="RefSeq" id="WP_188685240.1">
    <property type="nucleotide sequence ID" value="NZ_BMKX01000003.1"/>
</dbReference>
<accession>A0ABQ2DM91</accession>
<gene>
    <name evidence="1" type="ORF">GCM10007173_18780</name>
</gene>
<name>A0ABQ2DM91_9MICC</name>
<evidence type="ECO:0000313" key="1">
    <source>
        <dbReference type="EMBL" id="GGJ60223.1"/>
    </source>
</evidence>
<reference evidence="2" key="1">
    <citation type="journal article" date="2019" name="Int. J. Syst. Evol. Microbiol.">
        <title>The Global Catalogue of Microorganisms (GCM) 10K type strain sequencing project: providing services to taxonomists for standard genome sequencing and annotation.</title>
        <authorList>
            <consortium name="The Broad Institute Genomics Platform"/>
            <consortium name="The Broad Institute Genome Sequencing Center for Infectious Disease"/>
            <person name="Wu L."/>
            <person name="Ma J."/>
        </authorList>
    </citation>
    <scope>NUCLEOTIDE SEQUENCE [LARGE SCALE GENOMIC DNA]</scope>
    <source>
        <strain evidence="2">CGMCC 1.3685</strain>
    </source>
</reference>
<proteinExistence type="predicted"/>
<organism evidence="1 2">
    <name type="scientific">Glutamicibacter ardleyensis</name>
    <dbReference type="NCBI Taxonomy" id="225894"/>
    <lineage>
        <taxon>Bacteria</taxon>
        <taxon>Bacillati</taxon>
        <taxon>Actinomycetota</taxon>
        <taxon>Actinomycetes</taxon>
        <taxon>Micrococcales</taxon>
        <taxon>Micrococcaceae</taxon>
        <taxon>Glutamicibacter</taxon>
    </lineage>
</organism>
<evidence type="ECO:0000313" key="2">
    <source>
        <dbReference type="Proteomes" id="UP000606115"/>
    </source>
</evidence>
<protein>
    <submittedName>
        <fullName evidence="1">Uncharacterized protein</fullName>
    </submittedName>
</protein>
<dbReference type="Proteomes" id="UP000606115">
    <property type="component" value="Unassembled WGS sequence"/>
</dbReference>